<dbReference type="Proteomes" id="UP001164929">
    <property type="component" value="Chromosome 10"/>
</dbReference>
<gene>
    <name evidence="1" type="ORF">NC653_026665</name>
</gene>
<accession>A0AAD6MEZ9</accession>
<evidence type="ECO:0000313" key="1">
    <source>
        <dbReference type="EMBL" id="KAJ6983909.1"/>
    </source>
</evidence>
<dbReference type="EMBL" id="JAQIZT010000010">
    <property type="protein sequence ID" value="KAJ6983909.1"/>
    <property type="molecule type" value="Genomic_DNA"/>
</dbReference>
<reference evidence="1" key="1">
    <citation type="journal article" date="2023" name="Mol. Ecol. Resour.">
        <title>Chromosome-level genome assembly of a triploid poplar Populus alba 'Berolinensis'.</title>
        <authorList>
            <person name="Chen S."/>
            <person name="Yu Y."/>
            <person name="Wang X."/>
            <person name="Wang S."/>
            <person name="Zhang T."/>
            <person name="Zhou Y."/>
            <person name="He R."/>
            <person name="Meng N."/>
            <person name="Wang Y."/>
            <person name="Liu W."/>
            <person name="Liu Z."/>
            <person name="Liu J."/>
            <person name="Guo Q."/>
            <person name="Huang H."/>
            <person name="Sederoff R.R."/>
            <person name="Wang G."/>
            <person name="Qu G."/>
            <person name="Chen S."/>
        </authorList>
    </citation>
    <scope>NUCLEOTIDE SEQUENCE</scope>
    <source>
        <strain evidence="1">SC-2020</strain>
    </source>
</reference>
<organism evidence="1 2">
    <name type="scientific">Populus alba x Populus x berolinensis</name>
    <dbReference type="NCBI Taxonomy" id="444605"/>
    <lineage>
        <taxon>Eukaryota</taxon>
        <taxon>Viridiplantae</taxon>
        <taxon>Streptophyta</taxon>
        <taxon>Embryophyta</taxon>
        <taxon>Tracheophyta</taxon>
        <taxon>Spermatophyta</taxon>
        <taxon>Magnoliopsida</taxon>
        <taxon>eudicotyledons</taxon>
        <taxon>Gunneridae</taxon>
        <taxon>Pentapetalae</taxon>
        <taxon>rosids</taxon>
        <taxon>fabids</taxon>
        <taxon>Malpighiales</taxon>
        <taxon>Salicaceae</taxon>
        <taxon>Saliceae</taxon>
        <taxon>Populus</taxon>
    </lineage>
</organism>
<name>A0AAD6MEZ9_9ROSI</name>
<comment type="caution">
    <text evidence="1">The sequence shown here is derived from an EMBL/GenBank/DDBJ whole genome shotgun (WGS) entry which is preliminary data.</text>
</comment>
<dbReference type="AlphaFoldDB" id="A0AAD6MEZ9"/>
<proteinExistence type="predicted"/>
<protein>
    <submittedName>
        <fullName evidence="1">Uncharacterized protein</fullName>
    </submittedName>
</protein>
<sequence>MGEKNDEAVRAAGYYLNTTNEAGDHLSKAMIGCVLGNCIWKMARFTFSKNSLQSCTKHKLLRKAFNMPRMRSIWMSRMETLDKPWNCYALTSFFVTGAWDHSKLLQSLKAYQNAEKDEEDGVQSRPIIQLVNHYLENYERGLLVGLKLLP</sequence>
<keyword evidence="2" id="KW-1185">Reference proteome</keyword>
<evidence type="ECO:0000313" key="2">
    <source>
        <dbReference type="Proteomes" id="UP001164929"/>
    </source>
</evidence>